<sequence>MLRFFHSWVAKRKIGHCAMTAKDRCLPGLLGHDLAHG</sequence>
<comment type="caution">
    <text evidence="1">The sequence shown here is derived from an EMBL/GenBank/DDBJ whole genome shotgun (WGS) entry which is preliminary data.</text>
</comment>
<gene>
    <name evidence="1" type="ORF">S12H4_46302</name>
</gene>
<name>X1UCT0_9ZZZZ</name>
<feature type="non-terminal residue" evidence="1">
    <location>
        <position position="37"/>
    </location>
</feature>
<reference evidence="1" key="1">
    <citation type="journal article" date="2014" name="Front. Microbiol.">
        <title>High frequency of phylogenetically diverse reductive dehalogenase-homologous genes in deep subseafloor sedimentary metagenomes.</title>
        <authorList>
            <person name="Kawai M."/>
            <person name="Futagami T."/>
            <person name="Toyoda A."/>
            <person name="Takaki Y."/>
            <person name="Nishi S."/>
            <person name="Hori S."/>
            <person name="Arai W."/>
            <person name="Tsubouchi T."/>
            <person name="Morono Y."/>
            <person name="Uchiyama I."/>
            <person name="Ito T."/>
            <person name="Fujiyama A."/>
            <person name="Inagaki F."/>
            <person name="Takami H."/>
        </authorList>
    </citation>
    <scope>NUCLEOTIDE SEQUENCE</scope>
    <source>
        <strain evidence="1">Expedition CK06-06</strain>
    </source>
</reference>
<protein>
    <submittedName>
        <fullName evidence="1">Uncharacterized protein</fullName>
    </submittedName>
</protein>
<proteinExistence type="predicted"/>
<evidence type="ECO:0000313" key="1">
    <source>
        <dbReference type="EMBL" id="GAJ15328.1"/>
    </source>
</evidence>
<dbReference type="AlphaFoldDB" id="X1UCT0"/>
<dbReference type="EMBL" id="BARW01028714">
    <property type="protein sequence ID" value="GAJ15328.1"/>
    <property type="molecule type" value="Genomic_DNA"/>
</dbReference>
<organism evidence="1">
    <name type="scientific">marine sediment metagenome</name>
    <dbReference type="NCBI Taxonomy" id="412755"/>
    <lineage>
        <taxon>unclassified sequences</taxon>
        <taxon>metagenomes</taxon>
        <taxon>ecological metagenomes</taxon>
    </lineage>
</organism>
<accession>X1UCT0</accession>